<gene>
    <name evidence="1" type="ORF">K1T71_012926</name>
</gene>
<sequence length="422" mass="47917">MSQLPPLESLDCDGDPASVGIRWEKWKRALGLYLLATGVTTPEAKRAVLLHMGGLPLQEIYCNIPGAHLETVADNDNDIFTVAINKLNEYFAPKQSRVYERHLFRLIKQESGEKFDKFLVRLRHQSSKCKFTDPDEHMIDQITDKYESAKLRKIILTLGDEVSLDKITLEANALETVNRQHNNFGLPGPIQIRVSVVFCPARDKKCLKCGFIGHFRKQCRTRVNKRKLHDNPPKTNQTIHPDKKLKIKPDEVDYIFHIEGDDTIRCILGNIEIDMLIDSGSKYNIVSDETWEALKSKKNHIENQVKNPNKTFMAYGSQYPLMVLGAFDSTIMVNSEFPSVKATFYVIKNGTRNLLGKETAIKLGSPKAPKDKENKSNDNCLETFSNSRPNEQCGYNVSNVECGPMPNAWTMTRIVCHNCESE</sequence>
<accession>A0ACC1CII0</accession>
<dbReference type="EMBL" id="CM034410">
    <property type="protein sequence ID" value="KAJ0171376.1"/>
    <property type="molecule type" value="Genomic_DNA"/>
</dbReference>
<reference evidence="1 2" key="1">
    <citation type="journal article" date="2021" name="Front. Genet.">
        <title>Chromosome-Level Genome Assembly Reveals Significant Gene Expansion in the Toll and IMD Signaling Pathways of Dendrolimus kikuchii.</title>
        <authorList>
            <person name="Zhou J."/>
            <person name="Wu P."/>
            <person name="Xiong Z."/>
            <person name="Liu N."/>
            <person name="Zhao N."/>
            <person name="Ji M."/>
            <person name="Qiu Y."/>
            <person name="Yang B."/>
        </authorList>
    </citation>
    <scope>NUCLEOTIDE SEQUENCE [LARGE SCALE GENOMIC DNA]</scope>
    <source>
        <strain evidence="1">Ann1</strain>
    </source>
</reference>
<organism evidence="1 2">
    <name type="scientific">Dendrolimus kikuchii</name>
    <dbReference type="NCBI Taxonomy" id="765133"/>
    <lineage>
        <taxon>Eukaryota</taxon>
        <taxon>Metazoa</taxon>
        <taxon>Ecdysozoa</taxon>
        <taxon>Arthropoda</taxon>
        <taxon>Hexapoda</taxon>
        <taxon>Insecta</taxon>
        <taxon>Pterygota</taxon>
        <taxon>Neoptera</taxon>
        <taxon>Endopterygota</taxon>
        <taxon>Lepidoptera</taxon>
        <taxon>Glossata</taxon>
        <taxon>Ditrysia</taxon>
        <taxon>Bombycoidea</taxon>
        <taxon>Lasiocampidae</taxon>
        <taxon>Dendrolimus</taxon>
    </lineage>
</organism>
<protein>
    <submittedName>
        <fullName evidence="1">Uncharacterized protein</fullName>
    </submittedName>
</protein>
<evidence type="ECO:0000313" key="1">
    <source>
        <dbReference type="EMBL" id="KAJ0171376.1"/>
    </source>
</evidence>
<comment type="caution">
    <text evidence="1">The sequence shown here is derived from an EMBL/GenBank/DDBJ whole genome shotgun (WGS) entry which is preliminary data.</text>
</comment>
<dbReference type="Proteomes" id="UP000824533">
    <property type="component" value="Linkage Group LG24"/>
</dbReference>
<proteinExistence type="predicted"/>
<evidence type="ECO:0000313" key="2">
    <source>
        <dbReference type="Proteomes" id="UP000824533"/>
    </source>
</evidence>
<keyword evidence="2" id="KW-1185">Reference proteome</keyword>
<name>A0ACC1CII0_9NEOP</name>